<dbReference type="PATRIC" id="fig|749927.5.peg.6417"/>
<evidence type="ECO:0000313" key="2">
    <source>
        <dbReference type="Proteomes" id="UP000000328"/>
    </source>
</evidence>
<dbReference type="KEGG" id="amd:AMED_6171"/>
<dbReference type="EMBL" id="CP002000">
    <property type="protein sequence ID" value="ADJ47907.1"/>
    <property type="molecule type" value="Genomic_DNA"/>
</dbReference>
<sequence>MADRLFIPAAFADLLATMPPASATPWDREHWLDVAYNTVRIEFSGPHSMEAMRLARVFLTALDATRIEIENAHLALAD</sequence>
<dbReference type="OrthoDB" id="3634601at2"/>
<dbReference type="GeneID" id="92873834"/>
<dbReference type="RefSeq" id="WP_013227958.1">
    <property type="nucleotide sequence ID" value="NC_014318.1"/>
</dbReference>
<gene>
    <name evidence="1" type="ordered locus">AMED_6171</name>
</gene>
<dbReference type="Proteomes" id="UP000000328">
    <property type="component" value="Chromosome"/>
</dbReference>
<protein>
    <submittedName>
        <fullName evidence="1">Uncharacterized protein</fullName>
    </submittedName>
</protein>
<evidence type="ECO:0000313" key="1">
    <source>
        <dbReference type="EMBL" id="ADJ47907.1"/>
    </source>
</evidence>
<proteinExistence type="predicted"/>
<accession>A0A0H3DCG4</accession>
<reference evidence="1 2" key="1">
    <citation type="journal article" date="2010" name="Cell Res.">
        <title>Complete genome sequence of the rifamycin SV-producing Amycolatopsis mediterranei U32 revealed its genetic characteristics in phylogeny and metabolism.</title>
        <authorList>
            <person name="Zhao W."/>
            <person name="Zhong Y."/>
            <person name="Yuan H."/>
            <person name="Wang J."/>
            <person name="Zheng H."/>
            <person name="Wang Y."/>
            <person name="Cen X."/>
            <person name="Xu F."/>
            <person name="Bai J."/>
            <person name="Han X."/>
            <person name="Lu G."/>
            <person name="Zhu Y."/>
            <person name="Shao Z."/>
            <person name="Yan H."/>
            <person name="Li C."/>
            <person name="Peng N."/>
            <person name="Zhang Z."/>
            <person name="Zhang Y."/>
            <person name="Lin W."/>
            <person name="Fan Y."/>
            <person name="Qin Z."/>
            <person name="Hu Y."/>
            <person name="Zhu B."/>
            <person name="Wang S."/>
            <person name="Ding X."/>
            <person name="Zhao G.P."/>
        </authorList>
    </citation>
    <scope>NUCLEOTIDE SEQUENCE [LARGE SCALE GENOMIC DNA]</scope>
    <source>
        <strain evidence="2">U-32</strain>
    </source>
</reference>
<dbReference type="AlphaFoldDB" id="A0A0H3DCG4"/>
<name>A0A0H3DCG4_AMYMU</name>
<organism evidence="1 2">
    <name type="scientific">Amycolatopsis mediterranei (strain U-32)</name>
    <dbReference type="NCBI Taxonomy" id="749927"/>
    <lineage>
        <taxon>Bacteria</taxon>
        <taxon>Bacillati</taxon>
        <taxon>Actinomycetota</taxon>
        <taxon>Actinomycetes</taxon>
        <taxon>Pseudonocardiales</taxon>
        <taxon>Pseudonocardiaceae</taxon>
        <taxon>Amycolatopsis</taxon>
    </lineage>
</organism>
<dbReference type="HOGENOM" id="CLU_2614204_0_0_11"/>